<dbReference type="Proteomes" id="UP001157006">
    <property type="component" value="Chromosome 5"/>
</dbReference>
<dbReference type="InterPro" id="IPR036163">
    <property type="entry name" value="HMA_dom_sf"/>
</dbReference>
<dbReference type="AlphaFoldDB" id="A0AAV1APK1"/>
<evidence type="ECO:0000256" key="1">
    <source>
        <dbReference type="SAM" id="MobiDB-lite"/>
    </source>
</evidence>
<evidence type="ECO:0000313" key="3">
    <source>
        <dbReference type="Proteomes" id="UP001157006"/>
    </source>
</evidence>
<dbReference type="SUPFAM" id="SSF55008">
    <property type="entry name" value="HMA, heavy metal-associated domain"/>
    <property type="match status" value="1"/>
</dbReference>
<dbReference type="GO" id="GO:0046872">
    <property type="term" value="F:metal ion binding"/>
    <property type="evidence" value="ECO:0007669"/>
    <property type="project" value="InterPro"/>
</dbReference>
<proteinExistence type="predicted"/>
<reference evidence="2 3" key="1">
    <citation type="submission" date="2023-01" db="EMBL/GenBank/DDBJ databases">
        <authorList>
            <person name="Kreplak J."/>
        </authorList>
    </citation>
    <scope>NUCLEOTIDE SEQUENCE [LARGE SCALE GENOMIC DNA]</scope>
</reference>
<protein>
    <submittedName>
        <fullName evidence="2">Uncharacterized protein</fullName>
    </submittedName>
</protein>
<dbReference type="PANTHER" id="PTHR47005:SF5">
    <property type="entry name" value="HEAVY METAL TRANSPORT_DETOXIFICATION SUPERFAMILY PROTEIN"/>
    <property type="match status" value="1"/>
</dbReference>
<feature type="region of interest" description="Disordered" evidence="1">
    <location>
        <begin position="73"/>
        <end position="116"/>
    </location>
</feature>
<evidence type="ECO:0000313" key="2">
    <source>
        <dbReference type="EMBL" id="CAI8612236.1"/>
    </source>
</evidence>
<sequence>MEQKVVIMKLKVDLHCRKCCKKVKKVLCKYSQIRDQLYDEKNGIVTIRVVCCSPEKVRDNICCQGGGTIKSIEIVQPPKPKEQEKKPEAEVKPKAQPGPPLDTQKQPKPAPAAAPAPTAAAPAVIFPQTTPMSILSYPSPVVPYGYFYGPGQGGPAEVYGRPIYDSYGWSGPCYAGHHHHEYMHEEEAPGCTIS</sequence>
<dbReference type="EMBL" id="OX451740">
    <property type="protein sequence ID" value="CAI8612236.1"/>
    <property type="molecule type" value="Genomic_DNA"/>
</dbReference>
<gene>
    <name evidence="2" type="ORF">VFH_V024720</name>
</gene>
<keyword evidence="3" id="KW-1185">Reference proteome</keyword>
<name>A0AAV1APK1_VICFA</name>
<organism evidence="2 3">
    <name type="scientific">Vicia faba</name>
    <name type="common">Broad bean</name>
    <name type="synonym">Faba vulgaris</name>
    <dbReference type="NCBI Taxonomy" id="3906"/>
    <lineage>
        <taxon>Eukaryota</taxon>
        <taxon>Viridiplantae</taxon>
        <taxon>Streptophyta</taxon>
        <taxon>Embryophyta</taxon>
        <taxon>Tracheophyta</taxon>
        <taxon>Spermatophyta</taxon>
        <taxon>Magnoliopsida</taxon>
        <taxon>eudicotyledons</taxon>
        <taxon>Gunneridae</taxon>
        <taxon>Pentapetalae</taxon>
        <taxon>rosids</taxon>
        <taxon>fabids</taxon>
        <taxon>Fabales</taxon>
        <taxon>Fabaceae</taxon>
        <taxon>Papilionoideae</taxon>
        <taxon>50 kb inversion clade</taxon>
        <taxon>NPAAA clade</taxon>
        <taxon>Hologalegina</taxon>
        <taxon>IRL clade</taxon>
        <taxon>Fabeae</taxon>
        <taxon>Vicia</taxon>
    </lineage>
</organism>
<dbReference type="PANTHER" id="PTHR47005">
    <property type="entry name" value="HEAVY METAL TRANSPORT/DETOXIFICATION SUPERFAMILY PROTEIN"/>
    <property type="match status" value="1"/>
</dbReference>
<accession>A0AAV1APK1</accession>
<feature type="compositionally biased region" description="Basic and acidic residues" evidence="1">
    <location>
        <begin position="79"/>
        <end position="93"/>
    </location>
</feature>